<dbReference type="Gene3D" id="1.25.10.10">
    <property type="entry name" value="Leucine-rich Repeat Variant"/>
    <property type="match status" value="1"/>
</dbReference>
<feature type="compositionally biased region" description="Basic and acidic residues" evidence="2">
    <location>
        <begin position="763"/>
        <end position="780"/>
    </location>
</feature>
<feature type="region of interest" description="Disordered" evidence="2">
    <location>
        <begin position="755"/>
        <end position="780"/>
    </location>
</feature>
<feature type="compositionally biased region" description="Low complexity" evidence="2">
    <location>
        <begin position="86"/>
        <end position="100"/>
    </location>
</feature>
<accession>A0A0F7UF08</accession>
<dbReference type="GO" id="GO:0019888">
    <property type="term" value="F:protein phosphatase regulator activity"/>
    <property type="evidence" value="ECO:0007669"/>
    <property type="project" value="TreeGrafter"/>
</dbReference>
<feature type="compositionally biased region" description="Basic and acidic residues" evidence="2">
    <location>
        <begin position="429"/>
        <end position="448"/>
    </location>
</feature>
<feature type="region of interest" description="Disordered" evidence="2">
    <location>
        <begin position="408"/>
        <end position="448"/>
    </location>
</feature>
<evidence type="ECO:0000256" key="1">
    <source>
        <dbReference type="ARBA" id="ARBA00022737"/>
    </source>
</evidence>
<feature type="region of interest" description="Disordered" evidence="2">
    <location>
        <begin position="1"/>
        <end position="21"/>
    </location>
</feature>
<reference evidence="3" key="1">
    <citation type="journal article" date="2015" name="PLoS ONE">
        <title>Comprehensive Evaluation of Toxoplasma gondii VEG and Neospora caninum LIV Genomes with Tachyzoite Stage Transcriptome and Proteome Defines Novel Transcript Features.</title>
        <authorList>
            <person name="Ramaprasad A."/>
            <person name="Mourier T."/>
            <person name="Naeem R."/>
            <person name="Malas T.B."/>
            <person name="Moussa E."/>
            <person name="Panigrahi A."/>
            <person name="Vermont S.J."/>
            <person name="Otto T.D."/>
            <person name="Wastling J."/>
            <person name="Pain A."/>
        </authorList>
    </citation>
    <scope>NUCLEOTIDE SEQUENCE</scope>
    <source>
        <strain evidence="3">Liverpool</strain>
    </source>
</reference>
<name>A0A0F7UF08_NEOCL</name>
<dbReference type="GO" id="GO:0005634">
    <property type="term" value="C:nucleus"/>
    <property type="evidence" value="ECO:0007669"/>
    <property type="project" value="TreeGrafter"/>
</dbReference>
<dbReference type="InterPro" id="IPR016024">
    <property type="entry name" value="ARM-type_fold"/>
</dbReference>
<dbReference type="SUPFAM" id="SSF48371">
    <property type="entry name" value="ARM repeat"/>
    <property type="match status" value="1"/>
</dbReference>
<evidence type="ECO:0000256" key="2">
    <source>
        <dbReference type="SAM" id="MobiDB-lite"/>
    </source>
</evidence>
<dbReference type="InterPro" id="IPR011989">
    <property type="entry name" value="ARM-like"/>
</dbReference>
<organism evidence="3">
    <name type="scientific">Neospora caninum (strain Liverpool)</name>
    <dbReference type="NCBI Taxonomy" id="572307"/>
    <lineage>
        <taxon>Eukaryota</taxon>
        <taxon>Sar</taxon>
        <taxon>Alveolata</taxon>
        <taxon>Apicomplexa</taxon>
        <taxon>Conoidasida</taxon>
        <taxon>Coccidia</taxon>
        <taxon>Eucoccidiorida</taxon>
        <taxon>Eimeriorina</taxon>
        <taxon>Sarcocystidae</taxon>
        <taxon>Neospora</taxon>
    </lineage>
</organism>
<dbReference type="InterPro" id="IPR051023">
    <property type="entry name" value="PP2A_Regulatory_Subunit_A"/>
</dbReference>
<protein>
    <submittedName>
        <fullName evidence="3">HEAT repeat-containing protein</fullName>
    </submittedName>
</protein>
<dbReference type="GO" id="GO:0000159">
    <property type="term" value="C:protein phosphatase type 2A complex"/>
    <property type="evidence" value="ECO:0007669"/>
    <property type="project" value="TreeGrafter"/>
</dbReference>
<gene>
    <name evidence="3" type="ORF">BN1204_030270</name>
</gene>
<dbReference type="EMBL" id="LN714483">
    <property type="protein sequence ID" value="CEL67230.1"/>
    <property type="molecule type" value="Genomic_DNA"/>
</dbReference>
<feature type="region of interest" description="Disordered" evidence="2">
    <location>
        <begin position="70"/>
        <end position="100"/>
    </location>
</feature>
<dbReference type="GO" id="GO:0005829">
    <property type="term" value="C:cytosol"/>
    <property type="evidence" value="ECO:0007669"/>
    <property type="project" value="TreeGrafter"/>
</dbReference>
<evidence type="ECO:0000313" key="3">
    <source>
        <dbReference type="EMBL" id="CEL67230.1"/>
    </source>
</evidence>
<proteinExistence type="predicted"/>
<keyword evidence="1" id="KW-0677">Repeat</keyword>
<dbReference type="AlphaFoldDB" id="A0A0F7UF08"/>
<sequence length="900" mass="97862">MASATRLSLPPPSSCPAAPSASLLPAVSTRDLDEQWHGSCSFLLFSRAPYNPTPTAERLALPSRSSSLASVSSAVHDPQTPLPDNAAAPDSSPSSVSSVSSRASVLKEERAFGSAPPPSSGRVILAARKAAILWKAREEELKEAQDGTNAGADSAKEERLVAAASIGTLCAALGEGRKDFVAFLLSFVETENDSLVLEVLAREVHSLLSQGLPRASEVVLAARVDPSHCELSSLFSLLQALLCTADEVVRDTALAAFFRLFSAELFAAPETPAVLHARPHQDRERLAETSAAVFHAVFLPRLWQLIADDSTRAQKVAALLLPAALFHLQVAVDVLSSREAAEGKAAQKNGAADEAREGLERSREKLVKAFTRFLSGETDQTSLALQLEASKQLPLFVAFCARRVHARKNQRQGRDAQSAARGGATESGGAREEGGPAEETSGRENSRTDEVTNLLRNLCEAVHVFLRASSEVLKMQGVKALAAMAETDPAAFRTIGDNLLPMLFADPSWRIRAAVCESLDRLGRFLVASLPADAAEDESDGRLPVAALGPGTCLVSVLIQFLKDRDLNVKAAALRTTRKLVSMTRNSSGVLQAFLEEGESLFNAAGIAQNSPILVECMATLCAMADAARIDEDKWQLTVFAFSLLRVDDWHVAMCFLEHLHVFVASPPPSFLSVLLTRLDMLVNLPSSRWRVRACILQKLPLLLLLPDLDEETATQLWLLLLQLMQDDVWAVRQEGPAAIEQLVMSARPAQEHLQKAARHARGRDGESVDREDASGEEARHAERLAREGLLDRILPVLEQLRDDKRYFVRGEVCRYVLGLQHLYSRETWLLHFAPLLERIAGDRVPQTRYAAAQAIQILLAYEAAGQLPSAVPSEWLQKMKTKMSNDPDPDVAEVILGEE</sequence>
<dbReference type="PANTHER" id="PTHR10648:SF4">
    <property type="entry name" value="PROTEIN PHOSPHATASE 2 (FORMERLY 2A), REGULATORY SUBUNIT A, BETA ISOFORM-RELATED"/>
    <property type="match status" value="1"/>
</dbReference>
<dbReference type="PANTHER" id="PTHR10648">
    <property type="entry name" value="SERINE/THREONINE-PROTEIN PHOSPHATASE PP2A 65 KDA REGULATORY SUBUNIT"/>
    <property type="match status" value="1"/>
</dbReference>